<keyword evidence="7 11" id="KW-1133">Transmembrane helix</keyword>
<keyword evidence="10" id="KW-0675">Receptor</keyword>
<evidence type="ECO:0000256" key="10">
    <source>
        <dbReference type="ARBA" id="ARBA00023170"/>
    </source>
</evidence>
<comment type="subcellular location">
    <subcellularLocation>
        <location evidence="1">Membrane</location>
        <topology evidence="1">Multi-pass membrane protein</topology>
    </subcellularLocation>
</comment>
<evidence type="ECO:0000256" key="8">
    <source>
        <dbReference type="ARBA" id="ARBA00022991"/>
    </source>
</evidence>
<accession>M1XQE5</accession>
<keyword evidence="9 11" id="KW-0472">Membrane</keyword>
<dbReference type="GO" id="GO:0016020">
    <property type="term" value="C:membrane"/>
    <property type="evidence" value="ECO:0007669"/>
    <property type="project" value="UniProtKB-SubCell"/>
</dbReference>
<keyword evidence="6" id="KW-0681">Retinal protein</keyword>
<dbReference type="OrthoDB" id="330248at2157"/>
<keyword evidence="13" id="KW-1185">Reference proteome</keyword>
<dbReference type="STRING" id="268739.Nmlp_2165"/>
<keyword evidence="8" id="KW-0157">Chromophore</keyword>
<dbReference type="HOGENOM" id="CLU_054785_5_1_2"/>
<name>M1XQE5_NATM8</name>
<evidence type="ECO:0000256" key="5">
    <source>
        <dbReference type="ARBA" id="ARBA00022692"/>
    </source>
</evidence>
<dbReference type="CDD" id="cd15029">
    <property type="entry name" value="7tm_SRI_SRII"/>
    <property type="match status" value="1"/>
</dbReference>
<dbReference type="GO" id="GO:0009881">
    <property type="term" value="F:photoreceptor activity"/>
    <property type="evidence" value="ECO:0007669"/>
    <property type="project" value="UniProtKB-KW"/>
</dbReference>
<dbReference type="PRINTS" id="PR00251">
    <property type="entry name" value="BACTRLOPSIN"/>
</dbReference>
<evidence type="ECO:0000256" key="2">
    <source>
        <dbReference type="ARBA" id="ARBA00008130"/>
    </source>
</evidence>
<organism evidence="12 13">
    <name type="scientific">Natronomonas moolapensis (strain DSM 18674 / CECT 7526 / JCM 14361 / 8.8.11)</name>
    <dbReference type="NCBI Taxonomy" id="268739"/>
    <lineage>
        <taxon>Archaea</taxon>
        <taxon>Methanobacteriati</taxon>
        <taxon>Methanobacteriota</taxon>
        <taxon>Stenosarchaea group</taxon>
        <taxon>Halobacteria</taxon>
        <taxon>Halobacteriales</taxon>
        <taxon>Natronomonadaceae</taxon>
        <taxon>Natronomonas</taxon>
    </lineage>
</organism>
<evidence type="ECO:0000256" key="3">
    <source>
        <dbReference type="ARBA" id="ARBA00022543"/>
    </source>
</evidence>
<dbReference type="SMART" id="SM01021">
    <property type="entry name" value="Bac_rhodopsin"/>
    <property type="match status" value="1"/>
</dbReference>
<keyword evidence="4" id="KW-0716">Sensory transduction</keyword>
<dbReference type="InterPro" id="IPR018229">
    <property type="entry name" value="Rhodopsin_retinal_BS"/>
</dbReference>
<proteinExistence type="inferred from homology"/>
<dbReference type="KEGG" id="nmo:Nmlp_2165"/>
<feature type="transmembrane region" description="Helical" evidence="11">
    <location>
        <begin position="104"/>
        <end position="124"/>
    </location>
</feature>
<evidence type="ECO:0000256" key="11">
    <source>
        <dbReference type="SAM" id="Phobius"/>
    </source>
</evidence>
<keyword evidence="5 11" id="KW-0812">Transmembrane</keyword>
<evidence type="ECO:0000256" key="4">
    <source>
        <dbReference type="ARBA" id="ARBA00022606"/>
    </source>
</evidence>
<evidence type="ECO:0000256" key="1">
    <source>
        <dbReference type="ARBA" id="ARBA00004141"/>
    </source>
</evidence>
<gene>
    <name evidence="12" type="primary">sopI</name>
    <name evidence="12" type="ordered locus">Nmlp_2165</name>
</gene>
<evidence type="ECO:0000256" key="7">
    <source>
        <dbReference type="ARBA" id="ARBA00022989"/>
    </source>
</evidence>
<dbReference type="eggNOG" id="arCOG02810">
    <property type="taxonomic scope" value="Archaea"/>
</dbReference>
<protein>
    <submittedName>
        <fullName evidence="12">Sensory rhodopsin I</fullName>
    </submittedName>
</protein>
<comment type="similarity">
    <text evidence="2">Belongs to the archaeal/bacterial/fungal opsin family.</text>
</comment>
<feature type="transmembrane region" description="Helical" evidence="11">
    <location>
        <begin position="12"/>
        <end position="32"/>
    </location>
</feature>
<dbReference type="GO" id="GO:0005216">
    <property type="term" value="F:monoatomic ion channel activity"/>
    <property type="evidence" value="ECO:0007669"/>
    <property type="project" value="InterPro"/>
</dbReference>
<dbReference type="GO" id="GO:0007602">
    <property type="term" value="P:phototransduction"/>
    <property type="evidence" value="ECO:0007669"/>
    <property type="project" value="UniProtKB-KW"/>
</dbReference>
<reference evidence="12 13" key="1">
    <citation type="journal article" date="2013" name="Genome Announc.">
        <title>Genome of the haloarchaeon Natronomonas moolapensis, a neutrophilic member of a previously haloalkaliphilic genus.</title>
        <authorList>
            <person name="Dyall-Smith M.L."/>
            <person name="Pfeiffer F."/>
            <person name="Oberwinkler T."/>
            <person name="Klee K."/>
            <person name="Rampp M."/>
            <person name="Palm P."/>
            <person name="Gross K."/>
            <person name="Schuster S.C."/>
            <person name="Oesterhelt D."/>
        </authorList>
    </citation>
    <scope>NUCLEOTIDE SEQUENCE [LARGE SCALE GENOMIC DNA]</scope>
    <source>
        <strain evidence="13">DSM 18674 / JCM 14361 / 8.8.11</strain>
    </source>
</reference>
<dbReference type="PANTHER" id="PTHR28286:SF2">
    <property type="entry name" value="BACTERIORHODOPSIN _OPSIN, NOPA (EUROFUNG)"/>
    <property type="match status" value="1"/>
</dbReference>
<evidence type="ECO:0000256" key="6">
    <source>
        <dbReference type="ARBA" id="ARBA00022925"/>
    </source>
</evidence>
<dbReference type="PROSITE" id="PS00327">
    <property type="entry name" value="BACTERIAL_OPSIN_RET"/>
    <property type="match status" value="1"/>
</dbReference>
<dbReference type="AlphaFoldDB" id="M1XQE5"/>
<evidence type="ECO:0000313" key="13">
    <source>
        <dbReference type="Proteomes" id="UP000011867"/>
    </source>
</evidence>
<sequence>MSAIGGPGVIPLTYAIVLVGLLVGVGISIALLNSEADSREGGFLWLAAIPAIAAVSYLLMALDIGVVSVDGNEVYLFRYIDWLLTTPLLVGYVAYVAGAPRKWILGVAAADAGMILVGTVATLLTGIATWIGFGVSALFHVVLLSILYLVLPTYVEAHPRRRRLFKVLQNHVGLLWIAYPAVWLLSPAGVGTVSTVGTAMIIAYLDVVAKTPYVYFVWRDRTAFVEDDGEFETVEDIDESTVVGAD</sequence>
<dbReference type="Gene3D" id="1.20.1070.10">
    <property type="entry name" value="Rhodopsin 7-helix transmembrane proteins"/>
    <property type="match status" value="1"/>
</dbReference>
<keyword evidence="3" id="KW-0600">Photoreceptor protein</keyword>
<dbReference type="Pfam" id="PF01036">
    <property type="entry name" value="Bac_rhodopsin"/>
    <property type="match status" value="1"/>
</dbReference>
<dbReference type="SUPFAM" id="SSF81321">
    <property type="entry name" value="Family A G protein-coupled receptor-like"/>
    <property type="match status" value="1"/>
</dbReference>
<feature type="transmembrane region" description="Helical" evidence="11">
    <location>
        <begin position="44"/>
        <end position="67"/>
    </location>
</feature>
<dbReference type="EMBL" id="HF582854">
    <property type="protein sequence ID" value="CCQ36344.1"/>
    <property type="molecule type" value="Genomic_DNA"/>
</dbReference>
<evidence type="ECO:0000256" key="9">
    <source>
        <dbReference type="ARBA" id="ARBA00023136"/>
    </source>
</evidence>
<dbReference type="PANTHER" id="PTHR28286">
    <property type="match status" value="1"/>
</dbReference>
<dbReference type="InterPro" id="IPR001425">
    <property type="entry name" value="Arc/bac/fun_rhodopsins"/>
</dbReference>
<feature type="transmembrane region" description="Helical" evidence="11">
    <location>
        <begin position="172"/>
        <end position="205"/>
    </location>
</feature>
<dbReference type="RefSeq" id="WP_015409146.1">
    <property type="nucleotide sequence ID" value="NC_020388.1"/>
</dbReference>
<dbReference type="Proteomes" id="UP000011867">
    <property type="component" value="Chromosome"/>
</dbReference>
<dbReference type="GeneID" id="14652327"/>
<dbReference type="PROSITE" id="PS00950">
    <property type="entry name" value="BACTERIAL_OPSIN_1"/>
    <property type="match status" value="1"/>
</dbReference>
<evidence type="ECO:0000313" key="12">
    <source>
        <dbReference type="EMBL" id="CCQ36344.1"/>
    </source>
</evidence>
<feature type="transmembrane region" description="Helical" evidence="11">
    <location>
        <begin position="130"/>
        <end position="151"/>
    </location>
</feature>
<feature type="transmembrane region" description="Helical" evidence="11">
    <location>
        <begin position="79"/>
        <end position="97"/>
    </location>
</feature>